<dbReference type="EMBL" id="JPRD01000059">
    <property type="protein sequence ID" value="KIF48031.1"/>
    <property type="molecule type" value="Genomic_DNA"/>
</dbReference>
<protein>
    <submittedName>
        <fullName evidence="2">Membrane protein</fullName>
    </submittedName>
</protein>
<evidence type="ECO:0000313" key="2">
    <source>
        <dbReference type="EMBL" id="KIF48031.1"/>
    </source>
</evidence>
<evidence type="ECO:0000313" key="3">
    <source>
        <dbReference type="Proteomes" id="UP000031586"/>
    </source>
</evidence>
<dbReference type="AlphaFoldDB" id="A0A0C1Z5B3"/>
<feature type="transmembrane region" description="Helical" evidence="1">
    <location>
        <begin position="115"/>
        <end position="138"/>
    </location>
</feature>
<evidence type="ECO:0000256" key="1">
    <source>
        <dbReference type="SAM" id="Phobius"/>
    </source>
</evidence>
<keyword evidence="1" id="KW-1133">Transmembrane helix</keyword>
<keyword evidence="1" id="KW-0812">Transmembrane</keyword>
<reference evidence="2 3" key="1">
    <citation type="submission" date="2014-07" db="EMBL/GenBank/DDBJ databases">
        <title>Unique and conserved regions in Vibrio harveyi and related species in comparison with the shrimp pathogen Vibrio harveyi CAIM 1792.</title>
        <authorList>
            <person name="Espinoza-Valles I."/>
            <person name="Vora G."/>
            <person name="Leekitcharoenphon P."/>
            <person name="Ussery D."/>
            <person name="Hoj L."/>
            <person name="Gomez-Gil B."/>
        </authorList>
    </citation>
    <scope>NUCLEOTIDE SEQUENCE [LARGE SCALE GENOMIC DNA]</scope>
    <source>
        <strain evidence="3">CAIM 1854 / LMG 25443</strain>
    </source>
</reference>
<dbReference type="RefSeq" id="WP_020197892.1">
    <property type="nucleotide sequence ID" value="NZ_BAOH01000153.1"/>
</dbReference>
<organism evidence="2 3">
    <name type="scientific">Vibrio owensii CAIM 1854 = LMG 25443</name>
    <dbReference type="NCBI Taxonomy" id="1229493"/>
    <lineage>
        <taxon>Bacteria</taxon>
        <taxon>Pseudomonadati</taxon>
        <taxon>Pseudomonadota</taxon>
        <taxon>Gammaproteobacteria</taxon>
        <taxon>Vibrionales</taxon>
        <taxon>Vibrionaceae</taxon>
        <taxon>Vibrio</taxon>
    </lineage>
</organism>
<feature type="transmembrane region" description="Helical" evidence="1">
    <location>
        <begin position="216"/>
        <end position="235"/>
    </location>
</feature>
<comment type="caution">
    <text evidence="2">The sequence shown here is derived from an EMBL/GenBank/DDBJ whole genome shotgun (WGS) entry which is preliminary data.</text>
</comment>
<sequence length="236" mass="26091">MTFEFAFNMIQQLLLTFPPMLFGAQALLTLLLIKGDICPGQRGRLHKMLPSIGILWLAVASLRIEAFMVVFAIFYFYSQVQTKKTREKGPLWALHLANGLAFAYVSIQVLEQPHWAASASMALMIFFLGAAFAQLLLVIARSRLQAFHRILPVTGVVSGMLLVVMTLFSAYQLDEATLNSVTQHILASLAMLIMAIVVWCWHIFTHKAPNKVQLAAALLLALASMTSLQGLFLLGA</sequence>
<accession>A0A0C1Z5B3</accession>
<dbReference type="PATRIC" id="fig|1229493.5.peg.4928"/>
<proteinExistence type="predicted"/>
<feature type="transmembrane region" description="Helical" evidence="1">
    <location>
        <begin position="12"/>
        <end position="33"/>
    </location>
</feature>
<feature type="transmembrane region" description="Helical" evidence="1">
    <location>
        <begin position="53"/>
        <end position="77"/>
    </location>
</feature>
<feature type="transmembrane region" description="Helical" evidence="1">
    <location>
        <begin position="150"/>
        <end position="173"/>
    </location>
</feature>
<feature type="transmembrane region" description="Helical" evidence="1">
    <location>
        <begin position="89"/>
        <end position="109"/>
    </location>
</feature>
<keyword evidence="1" id="KW-0472">Membrane</keyword>
<feature type="transmembrane region" description="Helical" evidence="1">
    <location>
        <begin position="185"/>
        <end position="204"/>
    </location>
</feature>
<dbReference type="Proteomes" id="UP000031586">
    <property type="component" value="Unassembled WGS sequence"/>
</dbReference>
<gene>
    <name evidence="2" type="ORF">H735_26770</name>
</gene>
<name>A0A0C1Z5B3_9VIBR</name>